<evidence type="ECO:0000256" key="4">
    <source>
        <dbReference type="ARBA" id="ARBA00024208"/>
    </source>
</evidence>
<dbReference type="PANTHER" id="PTHR31908:SF9">
    <property type="entry name" value="PROTEIN CROWDED NUCLEI 3"/>
    <property type="match status" value="1"/>
</dbReference>
<dbReference type="GO" id="GO:0006997">
    <property type="term" value="P:nucleus organization"/>
    <property type="evidence" value="ECO:0007669"/>
    <property type="project" value="InterPro"/>
</dbReference>
<accession>A0AAD2E7Y7</accession>
<keyword evidence="2" id="KW-0539">Nucleus</keyword>
<reference evidence="6" key="1">
    <citation type="submission" date="2023-05" db="EMBL/GenBank/DDBJ databases">
        <authorList>
            <person name="Huff M."/>
        </authorList>
    </citation>
    <scope>NUCLEOTIDE SEQUENCE</scope>
</reference>
<name>A0AAD2E7Y7_9LAMI</name>
<evidence type="ECO:0000256" key="3">
    <source>
        <dbReference type="ARBA" id="ARBA00024186"/>
    </source>
</evidence>
<dbReference type="PANTHER" id="PTHR31908">
    <property type="entry name" value="PROTEIN CROWDED NUCLEI 4"/>
    <property type="match status" value="1"/>
</dbReference>
<evidence type="ECO:0000256" key="1">
    <source>
        <dbReference type="ARBA" id="ARBA00023054"/>
    </source>
</evidence>
<comment type="subcellular location">
    <subcellularLocation>
        <location evidence="3">Nucleus lamina</location>
    </subcellularLocation>
</comment>
<evidence type="ECO:0000256" key="2">
    <source>
        <dbReference type="ARBA" id="ARBA00023242"/>
    </source>
</evidence>
<comment type="similarity">
    <text evidence="4">Belongs to the CRWN family.</text>
</comment>
<dbReference type="GO" id="GO:0005652">
    <property type="term" value="C:nuclear lamina"/>
    <property type="evidence" value="ECO:0007669"/>
    <property type="project" value="UniProtKB-SubCell"/>
</dbReference>
<dbReference type="EMBL" id="OU503050">
    <property type="protein sequence ID" value="CAI9777910.1"/>
    <property type="molecule type" value="Genomic_DNA"/>
</dbReference>
<keyword evidence="1" id="KW-0175">Coiled coil</keyword>
<sequence>MFTPHKHQWSGLSITPRREVAPVQERSTSNPTRNGKAVAYIDGSVAPPRPLGLLSESGDITRVNDLENIEDWRRFREAGFLDEMALERCDHEALLEGIVRLEKEVRRKKKYDNWNFIC</sequence>
<feature type="region of interest" description="Disordered" evidence="5">
    <location>
        <begin position="1"/>
        <end position="35"/>
    </location>
</feature>
<evidence type="ECO:0000256" key="5">
    <source>
        <dbReference type="SAM" id="MobiDB-lite"/>
    </source>
</evidence>
<evidence type="ECO:0000313" key="6">
    <source>
        <dbReference type="EMBL" id="CAI9777910.1"/>
    </source>
</evidence>
<dbReference type="InterPro" id="IPR040418">
    <property type="entry name" value="CRWN"/>
</dbReference>
<gene>
    <name evidence="6" type="ORF">FPE_LOCUS25340</name>
</gene>
<evidence type="ECO:0000313" key="7">
    <source>
        <dbReference type="Proteomes" id="UP000834106"/>
    </source>
</evidence>
<protein>
    <submittedName>
        <fullName evidence="6">Uncharacterized protein</fullName>
    </submittedName>
</protein>
<dbReference type="AlphaFoldDB" id="A0AAD2E7Y7"/>
<dbReference type="Proteomes" id="UP000834106">
    <property type="component" value="Chromosome 15"/>
</dbReference>
<proteinExistence type="inferred from homology"/>
<keyword evidence="7" id="KW-1185">Reference proteome</keyword>
<organism evidence="6 7">
    <name type="scientific">Fraxinus pennsylvanica</name>
    <dbReference type="NCBI Taxonomy" id="56036"/>
    <lineage>
        <taxon>Eukaryota</taxon>
        <taxon>Viridiplantae</taxon>
        <taxon>Streptophyta</taxon>
        <taxon>Embryophyta</taxon>
        <taxon>Tracheophyta</taxon>
        <taxon>Spermatophyta</taxon>
        <taxon>Magnoliopsida</taxon>
        <taxon>eudicotyledons</taxon>
        <taxon>Gunneridae</taxon>
        <taxon>Pentapetalae</taxon>
        <taxon>asterids</taxon>
        <taxon>lamiids</taxon>
        <taxon>Lamiales</taxon>
        <taxon>Oleaceae</taxon>
        <taxon>Oleeae</taxon>
        <taxon>Fraxinus</taxon>
    </lineage>
</organism>